<reference evidence="1" key="1">
    <citation type="journal article" date="2020" name="Fungal Divers.">
        <title>Resolving the Mortierellaceae phylogeny through synthesis of multi-gene phylogenetics and phylogenomics.</title>
        <authorList>
            <person name="Vandepol N."/>
            <person name="Liber J."/>
            <person name="Desiro A."/>
            <person name="Na H."/>
            <person name="Kennedy M."/>
            <person name="Barry K."/>
            <person name="Grigoriev I.V."/>
            <person name="Miller A.N."/>
            <person name="O'Donnell K."/>
            <person name="Stajich J.E."/>
            <person name="Bonito G."/>
        </authorList>
    </citation>
    <scope>NUCLEOTIDE SEQUENCE</scope>
    <source>
        <strain evidence="1">REB-010B</strain>
    </source>
</reference>
<keyword evidence="2" id="KW-1185">Reference proteome</keyword>
<sequence length="383" mass="43872">MKSPIIKNKVSPSTDGQLETSVGITANNQEFDPSIPKIAELKYSVGGGVWLWRQQPLHETITIAALIASDMNLDSKTTYDKAIEEHQYDTLEFLRGVLWNDDPANLLFYNIDDNNFRQGTGRDWYRCYLDSRFPFVECTINGIIGQRNIIARSHFGDLQFLHCMADNAGETPQETQKKVLIWLEIMYKVAIGHISIDTKLRDVQLPGNNDQDRYPLRRLFNNDTIPSDTDTIHTLMTSNHVYRNTKNDRRALGSCLHVIQDSFTRGHCYRAHLPNLKPKRYGDILTYHTYSGQDSHAHEIYDYNKVPIKDINCANIDGFKDLDGTTDAIYACTKLINYWMNNTPWEGAVQAWLAHDLFRISPDATPSNMNVESDLQYSLSSRL</sequence>
<comment type="caution">
    <text evidence="1">The sequence shown here is derived from an EMBL/GenBank/DDBJ whole genome shotgun (WGS) entry which is preliminary data.</text>
</comment>
<proteinExistence type="predicted"/>
<protein>
    <submittedName>
        <fullName evidence="1">Uncharacterized protein</fullName>
    </submittedName>
</protein>
<dbReference type="Proteomes" id="UP000738325">
    <property type="component" value="Unassembled WGS sequence"/>
</dbReference>
<name>A0A9P6UP72_9FUNG</name>
<evidence type="ECO:0000313" key="2">
    <source>
        <dbReference type="Proteomes" id="UP000738325"/>
    </source>
</evidence>
<gene>
    <name evidence="1" type="ORF">BGZ99_008975</name>
</gene>
<evidence type="ECO:0000313" key="1">
    <source>
        <dbReference type="EMBL" id="KAG0313281.1"/>
    </source>
</evidence>
<dbReference type="AlphaFoldDB" id="A0A9P6UP72"/>
<organism evidence="1 2">
    <name type="scientific">Dissophora globulifera</name>
    <dbReference type="NCBI Taxonomy" id="979702"/>
    <lineage>
        <taxon>Eukaryota</taxon>
        <taxon>Fungi</taxon>
        <taxon>Fungi incertae sedis</taxon>
        <taxon>Mucoromycota</taxon>
        <taxon>Mortierellomycotina</taxon>
        <taxon>Mortierellomycetes</taxon>
        <taxon>Mortierellales</taxon>
        <taxon>Mortierellaceae</taxon>
        <taxon>Dissophora</taxon>
    </lineage>
</organism>
<dbReference type="EMBL" id="JAAAIP010000727">
    <property type="protein sequence ID" value="KAG0313281.1"/>
    <property type="molecule type" value="Genomic_DNA"/>
</dbReference>
<accession>A0A9P6UP72</accession>
<dbReference type="OrthoDB" id="5423490at2759"/>